<keyword evidence="3" id="KW-1185">Reference proteome</keyword>
<dbReference type="SUPFAM" id="SSF48317">
    <property type="entry name" value="Acid phosphatase/Vanadium-dependent haloperoxidase"/>
    <property type="match status" value="1"/>
</dbReference>
<dbReference type="InterPro" id="IPR036938">
    <property type="entry name" value="PAP2/HPO_sf"/>
</dbReference>
<accession>A0A172TVA0</accession>
<evidence type="ECO:0000313" key="3">
    <source>
        <dbReference type="Proteomes" id="UP000077177"/>
    </source>
</evidence>
<dbReference type="STRING" id="1492898.SY85_11595"/>
<dbReference type="InterPro" id="IPR052559">
    <property type="entry name" value="V-haloperoxidase"/>
</dbReference>
<sequence length="451" mass="50324">MKHVLLCCGILLGIYACTNKKTSSFNDPLVYCKTVKKLNDVVLYNNFPPMIASRNYVYANIAAYECVAAGDSSYQSLAGQIKHLPPLPKPEAGKEINFQLAALLSFIKVGNAVTFPEGVLMDYYQEMFNQAKTAGLSGEVLANTTTFSDSIVSAIMRWSKKDHYAETRSAERFTITSEEGRWVPTPPAYSQGLEPHWCEVRPMVLDSCNQFTVAGPPHFNIKDTTSPYYKQVMEVKTTGENLTAEQKHIADFFDDNPFKLEVKGHVMYSVKKFSPAGHWMNIVGIAAEKAKADFNATVAAYTESSIALFDGFIACWKTKYMTAGIRPETVINKYLDPNWAPYIQTPPFPTYVSGHSVISAASAEVMTHFFGDNFSYTDTSLNEFGIRQRSFKSFREAAMEASWSRLYGGIHYRADLEDGNTMGKQIGDYITKRIVLKKTGEQLASNALPNH</sequence>
<dbReference type="CDD" id="cd03398">
    <property type="entry name" value="PAP2_haloperoxidase"/>
    <property type="match status" value="1"/>
</dbReference>
<protein>
    <submittedName>
        <fullName evidence="2">Phosphoesterase PA-phosphatase</fullName>
    </submittedName>
</protein>
<evidence type="ECO:0000259" key="1">
    <source>
        <dbReference type="Pfam" id="PF01569"/>
    </source>
</evidence>
<gene>
    <name evidence="2" type="ORF">SY85_11595</name>
</gene>
<proteinExistence type="predicted"/>
<dbReference type="PANTHER" id="PTHR34599:SF2">
    <property type="entry name" value="TRAF-TYPE DOMAIN-CONTAINING PROTEIN"/>
    <property type="match status" value="1"/>
</dbReference>
<dbReference type="PANTHER" id="PTHR34599">
    <property type="entry name" value="PEROXIDASE-RELATED"/>
    <property type="match status" value="1"/>
</dbReference>
<dbReference type="Proteomes" id="UP000077177">
    <property type="component" value="Chromosome"/>
</dbReference>
<name>A0A172TVA0_9BACT</name>
<reference evidence="2 3" key="2">
    <citation type="journal article" date="2016" name="Int. J. Syst. Evol. Microbiol.">
        <title>Flavisolibacter tropicus sp. nov., isolated from tropical soil.</title>
        <authorList>
            <person name="Lee J.J."/>
            <person name="Kang M.S."/>
            <person name="Kim G.S."/>
            <person name="Lee C.S."/>
            <person name="Lim S."/>
            <person name="Lee J."/>
            <person name="Roh S.H."/>
            <person name="Kang H."/>
            <person name="Ha J.M."/>
            <person name="Bae S."/>
            <person name="Jung H.Y."/>
            <person name="Kim M.K."/>
        </authorList>
    </citation>
    <scope>NUCLEOTIDE SEQUENCE [LARGE SCALE GENOMIC DNA]</scope>
    <source>
        <strain evidence="2 3">LCS9</strain>
    </source>
</reference>
<dbReference type="OrthoDB" id="9780455at2"/>
<dbReference type="InterPro" id="IPR000326">
    <property type="entry name" value="PAP2/HPO"/>
</dbReference>
<reference evidence="3" key="1">
    <citation type="submission" date="2015-01" db="EMBL/GenBank/DDBJ databases">
        <title>Flavisolibacter sp./LCS9/ whole genome sequencing.</title>
        <authorList>
            <person name="Kim M.K."/>
            <person name="Srinivasan S."/>
            <person name="Lee J.-J."/>
        </authorList>
    </citation>
    <scope>NUCLEOTIDE SEQUENCE [LARGE SCALE GENOMIC DNA]</scope>
    <source>
        <strain evidence="3">LCS9</strain>
    </source>
</reference>
<dbReference type="RefSeq" id="WP_066404652.1">
    <property type="nucleotide sequence ID" value="NZ_CP011390.1"/>
</dbReference>
<organism evidence="2 3">
    <name type="scientific">Flavisolibacter tropicus</name>
    <dbReference type="NCBI Taxonomy" id="1492898"/>
    <lineage>
        <taxon>Bacteria</taxon>
        <taxon>Pseudomonadati</taxon>
        <taxon>Bacteroidota</taxon>
        <taxon>Chitinophagia</taxon>
        <taxon>Chitinophagales</taxon>
        <taxon>Chitinophagaceae</taxon>
        <taxon>Flavisolibacter</taxon>
    </lineage>
</organism>
<dbReference type="AlphaFoldDB" id="A0A172TVA0"/>
<evidence type="ECO:0000313" key="2">
    <source>
        <dbReference type="EMBL" id="ANE51051.1"/>
    </source>
</evidence>
<dbReference type="Gene3D" id="1.10.606.20">
    <property type="match status" value="1"/>
</dbReference>
<dbReference type="Pfam" id="PF01569">
    <property type="entry name" value="PAP2"/>
    <property type="match status" value="1"/>
</dbReference>
<feature type="domain" description="Phosphatidic acid phosphatase type 2/haloperoxidase" evidence="1">
    <location>
        <begin position="317"/>
        <end position="416"/>
    </location>
</feature>
<dbReference type="PROSITE" id="PS51257">
    <property type="entry name" value="PROKAR_LIPOPROTEIN"/>
    <property type="match status" value="1"/>
</dbReference>
<dbReference type="KEGG" id="fla:SY85_11595"/>
<dbReference type="EMBL" id="CP011390">
    <property type="protein sequence ID" value="ANE51051.1"/>
    <property type="molecule type" value="Genomic_DNA"/>
</dbReference>